<evidence type="ECO:0000256" key="5">
    <source>
        <dbReference type="ARBA" id="ARBA00022840"/>
    </source>
</evidence>
<keyword evidence="2 7" id="KW-0547">Nucleotide-binding</keyword>
<dbReference type="GO" id="GO:0003676">
    <property type="term" value="F:nucleic acid binding"/>
    <property type="evidence" value="ECO:0007669"/>
    <property type="project" value="InterPro"/>
</dbReference>
<evidence type="ECO:0000256" key="2">
    <source>
        <dbReference type="ARBA" id="ARBA00022741"/>
    </source>
</evidence>
<evidence type="ECO:0000259" key="10">
    <source>
        <dbReference type="PROSITE" id="PS51195"/>
    </source>
</evidence>
<dbReference type="Proteomes" id="UP000031668">
    <property type="component" value="Unassembled WGS sequence"/>
</dbReference>
<evidence type="ECO:0000259" key="9">
    <source>
        <dbReference type="PROSITE" id="PS51194"/>
    </source>
</evidence>
<comment type="caution">
    <text evidence="11">The sequence shown here is derived from an EMBL/GenBank/DDBJ whole genome shotgun (WGS) entry which is preliminary data.</text>
</comment>
<name>A0A0C2J2F4_THEKT</name>
<dbReference type="Pfam" id="PF00271">
    <property type="entry name" value="Helicase_C"/>
    <property type="match status" value="1"/>
</dbReference>
<dbReference type="GO" id="GO:0003724">
    <property type="term" value="F:RNA helicase activity"/>
    <property type="evidence" value="ECO:0007669"/>
    <property type="project" value="UniProtKB-EC"/>
</dbReference>
<keyword evidence="12" id="KW-1185">Reference proteome</keyword>
<comment type="similarity">
    <text evidence="7">Belongs to the DEAD box helicase family.</text>
</comment>
<dbReference type="InterPro" id="IPR027417">
    <property type="entry name" value="P-loop_NTPase"/>
</dbReference>
<feature type="domain" description="Helicase C-terminal" evidence="9">
    <location>
        <begin position="325"/>
        <end position="475"/>
    </location>
</feature>
<dbReference type="PROSITE" id="PS51195">
    <property type="entry name" value="Q_MOTIF"/>
    <property type="match status" value="1"/>
</dbReference>
<feature type="short sequence motif" description="Q motif" evidence="6">
    <location>
        <begin position="96"/>
        <end position="124"/>
    </location>
</feature>
<dbReference type="InterPro" id="IPR014014">
    <property type="entry name" value="RNA_helicase_DEAD_Q_motif"/>
</dbReference>
<dbReference type="GO" id="GO:0005524">
    <property type="term" value="F:ATP binding"/>
    <property type="evidence" value="ECO:0007669"/>
    <property type="project" value="UniProtKB-KW"/>
</dbReference>
<accession>A0A0C2J2F4</accession>
<gene>
    <name evidence="11" type="ORF">RF11_03967</name>
</gene>
<proteinExistence type="inferred from homology"/>
<feature type="domain" description="DEAD-box RNA helicase Q" evidence="10">
    <location>
        <begin position="96"/>
        <end position="124"/>
    </location>
</feature>
<dbReference type="Gene3D" id="3.40.50.300">
    <property type="entry name" value="P-loop containing nucleotide triphosphate hydrolases"/>
    <property type="match status" value="2"/>
</dbReference>
<dbReference type="SMART" id="SM00487">
    <property type="entry name" value="DEXDc"/>
    <property type="match status" value="1"/>
</dbReference>
<dbReference type="PANTHER" id="PTHR47959">
    <property type="entry name" value="ATP-DEPENDENT RNA HELICASE RHLE-RELATED"/>
    <property type="match status" value="1"/>
</dbReference>
<protein>
    <recommendedName>
        <fullName evidence="1">RNA helicase</fullName>
        <ecNumber evidence="1">3.6.4.13</ecNumber>
    </recommendedName>
</protein>
<dbReference type="InterPro" id="IPR001650">
    <property type="entry name" value="Helicase_C-like"/>
</dbReference>
<dbReference type="GO" id="GO:0005829">
    <property type="term" value="C:cytosol"/>
    <property type="evidence" value="ECO:0007669"/>
    <property type="project" value="TreeGrafter"/>
</dbReference>
<reference evidence="11 12" key="1">
    <citation type="journal article" date="2014" name="Genome Biol. Evol.">
        <title>The genome of the myxosporean Thelohanellus kitauei shows adaptations to nutrient acquisition within its fish host.</title>
        <authorList>
            <person name="Yang Y."/>
            <person name="Xiong J."/>
            <person name="Zhou Z."/>
            <person name="Huo F."/>
            <person name="Miao W."/>
            <person name="Ran C."/>
            <person name="Liu Y."/>
            <person name="Zhang J."/>
            <person name="Feng J."/>
            <person name="Wang M."/>
            <person name="Wang M."/>
            <person name="Wang L."/>
            <person name="Yao B."/>
        </authorList>
    </citation>
    <scope>NUCLEOTIDE SEQUENCE [LARGE SCALE GENOMIC DNA]</scope>
    <source>
        <strain evidence="11">Wuqing</strain>
    </source>
</reference>
<dbReference type="SUPFAM" id="SSF52540">
    <property type="entry name" value="P-loop containing nucleoside triphosphate hydrolases"/>
    <property type="match status" value="2"/>
</dbReference>
<sequence>METLYSYICKMSELNSKKSNFKCKTWYRISALLGHLPKTLTMIEIQRKSILGEKTRYTVQENGESYRVVANFLAVRITPIHFAGRVHVKSMITKFDKFEDLNLIPDLLKGIRKSRYYKPTNIQKAAIPFALSGRDVVVMARTGSGKTATFLIPILQKLQKRSSEGIRSLIISPTRDLALQTTKFCQKLGQFLDLTCAIVVGGESLENQFMGLLQNPDIVIGTPGRLAHVIAEMSLSLKSVEFIVFDEADRLYEMGFMEDLKNIIMLTPKDRQTMLVSATLPKNLIHFSSFEMNDPHFVRLDVDSCLNQQLRLCNLYVNDDRKIFVLLYLLTKVIPKEEKTIVFASSRYHVDVIQEAFNQAGISCSTAYSRMDEENRRINVDKLRSGSTHVLVSTDIAARGLDIPALDNVVNFNFPSSSKLFVHRAGRVARAGSCGLAYSFVSQLELPYLIYLYKNIGRELKFAYSESDVNTDDLIGIVPKHIIDDLSYFYKLHENQNIKLLHIAAINAEKKIKKFKQKCDSQSIAAAKSIDLGSLVIHPIFKGSDSTLACPVQFSTIGFKPKRKPMGTNLDNIFQARQELKFLNN</sequence>
<dbReference type="GO" id="GO:0016787">
    <property type="term" value="F:hydrolase activity"/>
    <property type="evidence" value="ECO:0007669"/>
    <property type="project" value="UniProtKB-KW"/>
</dbReference>
<keyword evidence="3 7" id="KW-0378">Hydrolase</keyword>
<evidence type="ECO:0000256" key="6">
    <source>
        <dbReference type="PROSITE-ProRule" id="PRU00552"/>
    </source>
</evidence>
<dbReference type="PANTHER" id="PTHR47959:SF8">
    <property type="entry name" value="RNA HELICASE"/>
    <property type="match status" value="1"/>
</dbReference>
<dbReference type="Pfam" id="PF00270">
    <property type="entry name" value="DEAD"/>
    <property type="match status" value="1"/>
</dbReference>
<dbReference type="OrthoDB" id="10261375at2759"/>
<evidence type="ECO:0000256" key="3">
    <source>
        <dbReference type="ARBA" id="ARBA00022801"/>
    </source>
</evidence>
<feature type="domain" description="Helicase ATP-binding" evidence="8">
    <location>
        <begin position="127"/>
        <end position="298"/>
    </location>
</feature>
<dbReference type="CDD" id="cd18787">
    <property type="entry name" value="SF2_C_DEAD"/>
    <property type="match status" value="1"/>
</dbReference>
<evidence type="ECO:0000256" key="7">
    <source>
        <dbReference type="RuleBase" id="RU000492"/>
    </source>
</evidence>
<dbReference type="SMART" id="SM00490">
    <property type="entry name" value="HELICc"/>
    <property type="match status" value="1"/>
</dbReference>
<organism evidence="11 12">
    <name type="scientific">Thelohanellus kitauei</name>
    <name type="common">Myxosporean</name>
    <dbReference type="NCBI Taxonomy" id="669202"/>
    <lineage>
        <taxon>Eukaryota</taxon>
        <taxon>Metazoa</taxon>
        <taxon>Cnidaria</taxon>
        <taxon>Myxozoa</taxon>
        <taxon>Myxosporea</taxon>
        <taxon>Bivalvulida</taxon>
        <taxon>Platysporina</taxon>
        <taxon>Myxobolidae</taxon>
        <taxon>Thelohanellus</taxon>
    </lineage>
</organism>
<evidence type="ECO:0000256" key="4">
    <source>
        <dbReference type="ARBA" id="ARBA00022806"/>
    </source>
</evidence>
<evidence type="ECO:0000313" key="12">
    <source>
        <dbReference type="Proteomes" id="UP000031668"/>
    </source>
</evidence>
<dbReference type="InterPro" id="IPR014001">
    <property type="entry name" value="Helicase_ATP-bd"/>
</dbReference>
<dbReference type="InterPro" id="IPR011545">
    <property type="entry name" value="DEAD/DEAH_box_helicase_dom"/>
</dbReference>
<dbReference type="EC" id="3.6.4.13" evidence="1"/>
<dbReference type="PROSITE" id="PS00039">
    <property type="entry name" value="DEAD_ATP_HELICASE"/>
    <property type="match status" value="1"/>
</dbReference>
<dbReference type="InterPro" id="IPR000629">
    <property type="entry name" value="RNA-helicase_DEAD-box_CS"/>
</dbReference>
<dbReference type="PROSITE" id="PS51194">
    <property type="entry name" value="HELICASE_CTER"/>
    <property type="match status" value="1"/>
</dbReference>
<keyword evidence="4 7" id="KW-0347">Helicase</keyword>
<dbReference type="EMBL" id="JWZT01004756">
    <property type="protein sequence ID" value="KII63262.1"/>
    <property type="molecule type" value="Genomic_DNA"/>
</dbReference>
<keyword evidence="5 7" id="KW-0067">ATP-binding</keyword>
<evidence type="ECO:0000259" key="8">
    <source>
        <dbReference type="PROSITE" id="PS51192"/>
    </source>
</evidence>
<evidence type="ECO:0000313" key="11">
    <source>
        <dbReference type="EMBL" id="KII63262.1"/>
    </source>
</evidence>
<dbReference type="InterPro" id="IPR050079">
    <property type="entry name" value="DEAD_box_RNA_helicase"/>
</dbReference>
<dbReference type="PROSITE" id="PS51192">
    <property type="entry name" value="HELICASE_ATP_BIND_1"/>
    <property type="match status" value="1"/>
</dbReference>
<dbReference type="AlphaFoldDB" id="A0A0C2J2F4"/>
<evidence type="ECO:0000256" key="1">
    <source>
        <dbReference type="ARBA" id="ARBA00012552"/>
    </source>
</evidence>